<evidence type="ECO:0000313" key="8">
    <source>
        <dbReference type="Proteomes" id="UP001467690"/>
    </source>
</evidence>
<evidence type="ECO:0000256" key="5">
    <source>
        <dbReference type="PROSITE-ProRule" id="PRU00278"/>
    </source>
</evidence>
<feature type="domain" description="PpiC" evidence="6">
    <location>
        <begin position="126"/>
        <end position="229"/>
    </location>
</feature>
<dbReference type="Proteomes" id="UP001467690">
    <property type="component" value="Unassembled WGS sequence"/>
</dbReference>
<organism evidence="7 8">
    <name type="scientific">Catenovulum sediminis</name>
    <dbReference type="NCBI Taxonomy" id="1740262"/>
    <lineage>
        <taxon>Bacteria</taxon>
        <taxon>Pseudomonadati</taxon>
        <taxon>Pseudomonadota</taxon>
        <taxon>Gammaproteobacteria</taxon>
        <taxon>Alteromonadales</taxon>
        <taxon>Alteromonadaceae</taxon>
        <taxon>Catenovulum</taxon>
    </lineage>
</organism>
<keyword evidence="5 7" id="KW-0413">Isomerase</keyword>
<dbReference type="InterPro" id="IPR027304">
    <property type="entry name" value="Trigger_fact/SurA_dom_sf"/>
</dbReference>
<dbReference type="Gene3D" id="3.10.50.40">
    <property type="match status" value="1"/>
</dbReference>
<gene>
    <name evidence="7" type="ORF">ABS311_05425</name>
</gene>
<keyword evidence="4 5" id="KW-0697">Rotamase</keyword>
<dbReference type="InterPro" id="IPR050245">
    <property type="entry name" value="PrsA_foldase"/>
</dbReference>
<dbReference type="EC" id="5.2.1.8" evidence="3"/>
<evidence type="ECO:0000256" key="3">
    <source>
        <dbReference type="ARBA" id="ARBA00013194"/>
    </source>
</evidence>
<comment type="similarity">
    <text evidence="2">Belongs to the PpiC/parvulin rotamase family.</text>
</comment>
<dbReference type="PANTHER" id="PTHR47245">
    <property type="entry name" value="PEPTIDYLPROLYL ISOMERASE"/>
    <property type="match status" value="1"/>
</dbReference>
<dbReference type="RefSeq" id="WP_143873605.1">
    <property type="nucleotide sequence ID" value="NZ_CP041661.1"/>
</dbReference>
<dbReference type="PROSITE" id="PS50198">
    <property type="entry name" value="PPIC_PPIASE_2"/>
    <property type="match status" value="1"/>
</dbReference>
<evidence type="ECO:0000256" key="4">
    <source>
        <dbReference type="ARBA" id="ARBA00023110"/>
    </source>
</evidence>
<dbReference type="Pfam" id="PF00639">
    <property type="entry name" value="Rotamase"/>
    <property type="match status" value="1"/>
</dbReference>
<evidence type="ECO:0000256" key="1">
    <source>
        <dbReference type="ARBA" id="ARBA00000971"/>
    </source>
</evidence>
<accession>A0ABV1REH7</accession>
<dbReference type="InterPro" id="IPR046357">
    <property type="entry name" value="PPIase_dom_sf"/>
</dbReference>
<evidence type="ECO:0000256" key="2">
    <source>
        <dbReference type="ARBA" id="ARBA00007656"/>
    </source>
</evidence>
<protein>
    <recommendedName>
        <fullName evidence="3">peptidylprolyl isomerase</fullName>
        <ecNumber evidence="3">5.2.1.8</ecNumber>
    </recommendedName>
</protein>
<dbReference type="PROSITE" id="PS51257">
    <property type="entry name" value="PROKAR_LIPOPROTEIN"/>
    <property type="match status" value="1"/>
</dbReference>
<comment type="catalytic activity">
    <reaction evidence="1">
        <text>[protein]-peptidylproline (omega=180) = [protein]-peptidylproline (omega=0)</text>
        <dbReference type="Rhea" id="RHEA:16237"/>
        <dbReference type="Rhea" id="RHEA-COMP:10747"/>
        <dbReference type="Rhea" id="RHEA-COMP:10748"/>
        <dbReference type="ChEBI" id="CHEBI:83833"/>
        <dbReference type="ChEBI" id="CHEBI:83834"/>
        <dbReference type="EC" id="5.2.1.8"/>
    </reaction>
</comment>
<dbReference type="SUPFAM" id="SSF54534">
    <property type="entry name" value="FKBP-like"/>
    <property type="match status" value="1"/>
</dbReference>
<evidence type="ECO:0000259" key="6">
    <source>
        <dbReference type="PROSITE" id="PS50198"/>
    </source>
</evidence>
<dbReference type="SUPFAM" id="SSF109998">
    <property type="entry name" value="Triger factor/SurA peptide-binding domain-like"/>
    <property type="match status" value="1"/>
</dbReference>
<keyword evidence="8" id="KW-1185">Reference proteome</keyword>
<name>A0ABV1REH7_9ALTE</name>
<dbReference type="EMBL" id="JBELOE010000106">
    <property type="protein sequence ID" value="MER2491319.1"/>
    <property type="molecule type" value="Genomic_DNA"/>
</dbReference>
<evidence type="ECO:0000313" key="7">
    <source>
        <dbReference type="EMBL" id="MER2491319.1"/>
    </source>
</evidence>
<dbReference type="PANTHER" id="PTHR47245:SF2">
    <property type="entry name" value="PEPTIDYL-PROLYL CIS-TRANS ISOMERASE HP_0175-RELATED"/>
    <property type="match status" value="1"/>
</dbReference>
<reference evidence="7 8" key="1">
    <citation type="submission" date="2024-06" db="EMBL/GenBank/DDBJ databases">
        <authorList>
            <person name="Chen R.Y."/>
        </authorList>
    </citation>
    <scope>NUCLEOTIDE SEQUENCE [LARGE SCALE GENOMIC DNA]</scope>
    <source>
        <strain evidence="7 8">D2</strain>
    </source>
</reference>
<sequence length="273" mass="30715">MKIKGIILLACTMVLASCTKTDNIIAHVGKTPITQQEFDAYLHLKKLRNLSPQDKAKHLQIFAERKALVQAIEASNKVDIRQIDAEISDVKRNLVVSHYLDSYLTQQVSDQAVRNYYAQNQQEFATRKAKVSHILIRTNSQISEEERSQKLKLIQEAHAKAKNGADFAALVNEYSEDRVSAKKGGSLGWISDQAIAPNFAHQAFTVLQEGEVSDPFITSFGYHIIKLDAAPSVVQKPFEQVRGDIRRKLRQMAKEAELSRLKQSVDVKLTENS</sequence>
<dbReference type="InterPro" id="IPR000297">
    <property type="entry name" value="PPIase_PpiC"/>
</dbReference>
<comment type="caution">
    <text evidence="7">The sequence shown here is derived from an EMBL/GenBank/DDBJ whole genome shotgun (WGS) entry which is preliminary data.</text>
</comment>
<proteinExistence type="inferred from homology"/>
<dbReference type="GO" id="GO:0003755">
    <property type="term" value="F:peptidyl-prolyl cis-trans isomerase activity"/>
    <property type="evidence" value="ECO:0007669"/>
    <property type="project" value="UniProtKB-EC"/>
</dbReference>